<evidence type="ECO:0000256" key="3">
    <source>
        <dbReference type="ARBA" id="ARBA00022801"/>
    </source>
</evidence>
<gene>
    <name evidence="5" type="ORF">COV58_00985</name>
</gene>
<dbReference type="PANTHER" id="PTHR12302">
    <property type="entry name" value="EBNA2 BINDING PROTEIN P100"/>
    <property type="match status" value="1"/>
</dbReference>
<name>A0A2M6IUT4_9BACT</name>
<sequence length="191" mass="22150">MLKKTKLWQLYIIPFLFVILVLSGENTSLYFDKLQSFEDIAKETNALGERDIRQMEKVHVQKVIDGDTIKIDSGENVRFIGVDTPETVHPKKSVQCFGKEASNKTKSLLEGKDIYMEKDISETDRYGRLLRYLYIPNPDSPEEVIFVNEYLIEQGYGTVITYPPDVKYHEQFLEAQKQAQDESRGLWSKCN</sequence>
<dbReference type="InterPro" id="IPR035437">
    <property type="entry name" value="SNase_OB-fold_sf"/>
</dbReference>
<dbReference type="GO" id="GO:0016787">
    <property type="term" value="F:hydrolase activity"/>
    <property type="evidence" value="ECO:0007669"/>
    <property type="project" value="UniProtKB-KW"/>
</dbReference>
<accession>A0A2M6IUT4</accession>
<dbReference type="SUPFAM" id="SSF50199">
    <property type="entry name" value="Staphylococcal nuclease"/>
    <property type="match status" value="1"/>
</dbReference>
<dbReference type="InterPro" id="IPR016071">
    <property type="entry name" value="Staphylococal_nuclease_OB-fold"/>
</dbReference>
<dbReference type="PROSITE" id="PS50830">
    <property type="entry name" value="TNASE_3"/>
    <property type="match status" value="1"/>
</dbReference>
<proteinExistence type="predicted"/>
<evidence type="ECO:0000259" key="4">
    <source>
        <dbReference type="PROSITE" id="PS50830"/>
    </source>
</evidence>
<evidence type="ECO:0000256" key="2">
    <source>
        <dbReference type="ARBA" id="ARBA00022759"/>
    </source>
</evidence>
<dbReference type="GO" id="GO:0004519">
    <property type="term" value="F:endonuclease activity"/>
    <property type="evidence" value="ECO:0007669"/>
    <property type="project" value="UniProtKB-KW"/>
</dbReference>
<organism evidence="5 6">
    <name type="scientific">Candidatus Roizmanbacteria bacterium CG11_big_fil_rev_8_21_14_0_20_36_8</name>
    <dbReference type="NCBI Taxonomy" id="1974856"/>
    <lineage>
        <taxon>Bacteria</taxon>
        <taxon>Candidatus Roizmaniibacteriota</taxon>
    </lineage>
</organism>
<keyword evidence="3" id="KW-0378">Hydrolase</keyword>
<dbReference type="Gene3D" id="2.40.50.90">
    <property type="match status" value="1"/>
</dbReference>
<protein>
    <recommendedName>
        <fullName evidence="4">TNase-like domain-containing protein</fullName>
    </recommendedName>
</protein>
<evidence type="ECO:0000313" key="6">
    <source>
        <dbReference type="Proteomes" id="UP000231056"/>
    </source>
</evidence>
<comment type="caution">
    <text evidence="5">The sequence shown here is derived from an EMBL/GenBank/DDBJ whole genome shotgun (WGS) entry which is preliminary data.</text>
</comment>
<dbReference type="PANTHER" id="PTHR12302:SF3">
    <property type="entry name" value="SERINE_THREONINE-PROTEIN KINASE 31"/>
    <property type="match status" value="1"/>
</dbReference>
<feature type="domain" description="TNase-like" evidence="4">
    <location>
        <begin position="54"/>
        <end position="189"/>
    </location>
</feature>
<evidence type="ECO:0000313" key="5">
    <source>
        <dbReference type="EMBL" id="PIQ73721.1"/>
    </source>
</evidence>
<dbReference type="Proteomes" id="UP000231056">
    <property type="component" value="Unassembled WGS sequence"/>
</dbReference>
<dbReference type="AlphaFoldDB" id="A0A2M6IUT4"/>
<keyword evidence="1" id="KW-0540">Nuclease</keyword>
<keyword evidence="2" id="KW-0255">Endonuclease</keyword>
<dbReference type="EMBL" id="PCVM01000020">
    <property type="protein sequence ID" value="PIQ73721.1"/>
    <property type="molecule type" value="Genomic_DNA"/>
</dbReference>
<dbReference type="Pfam" id="PF00565">
    <property type="entry name" value="SNase"/>
    <property type="match status" value="1"/>
</dbReference>
<reference evidence="5 6" key="1">
    <citation type="submission" date="2017-09" db="EMBL/GenBank/DDBJ databases">
        <title>Depth-based differentiation of microbial function through sediment-hosted aquifers and enrichment of novel symbionts in the deep terrestrial subsurface.</title>
        <authorList>
            <person name="Probst A.J."/>
            <person name="Ladd B."/>
            <person name="Jarett J.K."/>
            <person name="Geller-Mcgrath D.E."/>
            <person name="Sieber C.M."/>
            <person name="Emerson J.B."/>
            <person name="Anantharaman K."/>
            <person name="Thomas B.C."/>
            <person name="Malmstrom R."/>
            <person name="Stieglmeier M."/>
            <person name="Klingl A."/>
            <person name="Woyke T."/>
            <person name="Ryan C.M."/>
            <person name="Banfield J.F."/>
        </authorList>
    </citation>
    <scope>NUCLEOTIDE SEQUENCE [LARGE SCALE GENOMIC DNA]</scope>
    <source>
        <strain evidence="5">CG11_big_fil_rev_8_21_14_0_20_36_8</strain>
    </source>
</reference>
<evidence type="ECO:0000256" key="1">
    <source>
        <dbReference type="ARBA" id="ARBA00022722"/>
    </source>
</evidence>
<dbReference type="SMART" id="SM00318">
    <property type="entry name" value="SNc"/>
    <property type="match status" value="1"/>
</dbReference>